<reference evidence="3 5" key="2">
    <citation type="journal article" date="2019" name="Nat. Med.">
        <title>A library of human gut bacterial isolates paired with longitudinal multiomics data enables mechanistic microbiome research.</title>
        <authorList>
            <person name="Poyet M."/>
            <person name="Groussin M."/>
            <person name="Gibbons S.M."/>
            <person name="Avila-Pacheco J."/>
            <person name="Jiang X."/>
            <person name="Kearney S.M."/>
            <person name="Perrotta A.R."/>
            <person name="Berdy B."/>
            <person name="Zhao S."/>
            <person name="Lieberman T.D."/>
            <person name="Swanson P.K."/>
            <person name="Smith M."/>
            <person name="Roesemann S."/>
            <person name="Alexander J.E."/>
            <person name="Rich S.A."/>
            <person name="Livny J."/>
            <person name="Vlamakis H."/>
            <person name="Clish C."/>
            <person name="Bullock K."/>
            <person name="Deik A."/>
            <person name="Scott J."/>
            <person name="Pierce K.A."/>
            <person name="Xavier R.J."/>
            <person name="Alm E.J."/>
        </authorList>
    </citation>
    <scope>NUCLEOTIDE SEQUENCE [LARGE SCALE GENOMIC DNA]</scope>
    <source>
        <strain evidence="3 5">BIOML-A1</strain>
    </source>
</reference>
<reference evidence="2 4" key="1">
    <citation type="submission" date="2015-09" db="EMBL/GenBank/DDBJ databases">
        <authorList>
            <consortium name="Pathogen Informatics"/>
        </authorList>
    </citation>
    <scope>NUCLEOTIDE SEQUENCE [LARGE SCALE GENOMIC DNA]</scope>
    <source>
        <strain evidence="2 4">2789STDY5834875</strain>
    </source>
</reference>
<evidence type="ECO:0000313" key="2">
    <source>
        <dbReference type="EMBL" id="CUQ78286.1"/>
    </source>
</evidence>
<dbReference type="RefSeq" id="WP_055215934.1">
    <property type="nucleotide sequence ID" value="NZ_CZBU01000004.1"/>
</dbReference>
<feature type="region of interest" description="Disordered" evidence="1">
    <location>
        <begin position="412"/>
        <end position="431"/>
    </location>
</feature>
<evidence type="ECO:0000313" key="3">
    <source>
        <dbReference type="EMBL" id="MSC57606.1"/>
    </source>
</evidence>
<dbReference type="InterPro" id="IPR053154">
    <property type="entry name" value="c-di-AMP_regulator"/>
</dbReference>
<dbReference type="AlphaFoldDB" id="A0A174Z2A2"/>
<dbReference type="Gene3D" id="2.170.120.30">
    <property type="match status" value="2"/>
</dbReference>
<gene>
    <name evidence="2" type="ORF">ERS852490_02001</name>
    <name evidence="3" type="ORF">GKE48_09165</name>
</gene>
<name>A0A174Z2A2_9FIRM</name>
<organism evidence="2 4">
    <name type="scientific">Lachnospira eligens</name>
    <dbReference type="NCBI Taxonomy" id="39485"/>
    <lineage>
        <taxon>Bacteria</taxon>
        <taxon>Bacillati</taxon>
        <taxon>Bacillota</taxon>
        <taxon>Clostridia</taxon>
        <taxon>Lachnospirales</taxon>
        <taxon>Lachnospiraceae</taxon>
        <taxon>Lachnospira</taxon>
    </lineage>
</organism>
<dbReference type="Pfam" id="PF07949">
    <property type="entry name" value="YbbR"/>
    <property type="match status" value="3"/>
</dbReference>
<feature type="compositionally biased region" description="Low complexity" evidence="1">
    <location>
        <begin position="414"/>
        <end position="431"/>
    </location>
</feature>
<sequence length="431" mass="46242">MKEKMFKNLSLKILSAIFAVVLWTVIVNVYDPTTSYTFSNVSVQLINTESLTDKNYSYEIVEGGKISVYVSGPKSIVTNIKASDIVATADLSKISAFADYVDIHVSVVKDGQVLNNVEATPKTSAVRLSIENRDTKTVNVVSEITGSAADGYAVVRRVLNPTSVKVTGPSSVIDNIDHAGISFDVTGATADVTGTADIHLYDSDNNEINDSSVELTQTSVGYTAQVVRTKTVSIEVKTSGKPADGYRVSGVTLNRDSVVVYGDTNMLNSLDKIVIPASNINVDGLTENKVYKFGLSDYIDKSLTILDNARIEVTVRIESTGNKTITLNTSDIKVSGLETGMSYSFEDRTFSIDVEGSETAIAALDASAITMTADLSTYTTSGIQSITLSVKLPDGVTLKRAASVNVLFKDNTQETETTQSTQETTSVTTRN</sequence>
<dbReference type="PANTHER" id="PTHR37804">
    <property type="entry name" value="CDAA REGULATORY PROTEIN CDAR"/>
    <property type="match status" value="1"/>
</dbReference>
<proteinExistence type="predicted"/>
<dbReference type="EMBL" id="WKRD01000006">
    <property type="protein sequence ID" value="MSC57606.1"/>
    <property type="molecule type" value="Genomic_DNA"/>
</dbReference>
<dbReference type="Gene3D" id="2.170.120.40">
    <property type="entry name" value="YbbR-like domain"/>
    <property type="match status" value="2"/>
</dbReference>
<dbReference type="Proteomes" id="UP000481964">
    <property type="component" value="Unassembled WGS sequence"/>
</dbReference>
<evidence type="ECO:0000256" key="1">
    <source>
        <dbReference type="SAM" id="MobiDB-lite"/>
    </source>
</evidence>
<protein>
    <submittedName>
        <fullName evidence="2">Uncharacterized protein conserved in bacteria</fullName>
    </submittedName>
</protein>
<evidence type="ECO:0000313" key="4">
    <source>
        <dbReference type="Proteomes" id="UP000095621"/>
    </source>
</evidence>
<dbReference type="InterPro" id="IPR012505">
    <property type="entry name" value="YbbR"/>
</dbReference>
<dbReference type="PANTHER" id="PTHR37804:SF1">
    <property type="entry name" value="CDAA REGULATORY PROTEIN CDAR"/>
    <property type="match status" value="1"/>
</dbReference>
<dbReference type="Proteomes" id="UP000095621">
    <property type="component" value="Unassembled WGS sequence"/>
</dbReference>
<dbReference type="OrthoDB" id="2111604at2"/>
<dbReference type="EMBL" id="CZBU01000004">
    <property type="protein sequence ID" value="CUQ78286.1"/>
    <property type="molecule type" value="Genomic_DNA"/>
</dbReference>
<accession>A0A174Z2A2</accession>
<evidence type="ECO:0000313" key="5">
    <source>
        <dbReference type="Proteomes" id="UP000481964"/>
    </source>
</evidence>